<reference evidence="2 3" key="1">
    <citation type="submission" date="2016-01" db="EMBL/GenBank/DDBJ databases">
        <authorList>
            <person name="Regsiter A."/>
            <person name="william w."/>
        </authorList>
    </citation>
    <scope>NUCLEOTIDE SEQUENCE [LARGE SCALE GENOMIC DNA]</scope>
    <source>
        <strain evidence="2 3">B6</strain>
    </source>
</reference>
<evidence type="ECO:0000256" key="1">
    <source>
        <dbReference type="SAM" id="MobiDB-lite"/>
    </source>
</evidence>
<proteinExistence type="predicted"/>
<gene>
    <name evidence="2" type="ORF">AGR4A_Lc50007</name>
</gene>
<evidence type="ECO:0000313" key="3">
    <source>
        <dbReference type="Proteomes" id="UP000192074"/>
    </source>
</evidence>
<dbReference type="EMBL" id="FCNL01000035">
    <property type="protein sequence ID" value="CVI23505.1"/>
    <property type="molecule type" value="Genomic_DNA"/>
</dbReference>
<feature type="compositionally biased region" description="Gly residues" evidence="1">
    <location>
        <begin position="68"/>
        <end position="77"/>
    </location>
</feature>
<feature type="region of interest" description="Disordered" evidence="1">
    <location>
        <begin position="57"/>
        <end position="77"/>
    </location>
</feature>
<comment type="caution">
    <text evidence="2">The sequence shown here is derived from an EMBL/GenBank/DDBJ whole genome shotgun (WGS) entry which is preliminary data.</text>
</comment>
<sequence>MHGGHRKLLRELTPYRPIIAQPLQMGVQAGDVSHRLLLAPRLNSVVPNLILSGIRSGEKTIPDHTSGAGFGGLHPRP</sequence>
<name>A0A822V8R5_AGRTU</name>
<protein>
    <submittedName>
        <fullName evidence="2">Uncharacterized protein</fullName>
    </submittedName>
</protein>
<evidence type="ECO:0000313" key="2">
    <source>
        <dbReference type="EMBL" id="CVI23505.1"/>
    </source>
</evidence>
<organism evidence="2 3">
    <name type="scientific">Agrobacterium tumefaciens str. B6</name>
    <dbReference type="NCBI Taxonomy" id="1183423"/>
    <lineage>
        <taxon>Bacteria</taxon>
        <taxon>Pseudomonadati</taxon>
        <taxon>Pseudomonadota</taxon>
        <taxon>Alphaproteobacteria</taxon>
        <taxon>Hyphomicrobiales</taxon>
        <taxon>Rhizobiaceae</taxon>
        <taxon>Rhizobium/Agrobacterium group</taxon>
        <taxon>Agrobacterium</taxon>
        <taxon>Agrobacterium tumefaciens complex</taxon>
    </lineage>
</organism>
<dbReference type="AlphaFoldDB" id="A0A822V8R5"/>
<accession>A0A822V8R5</accession>
<dbReference type="Proteomes" id="UP000192074">
    <property type="component" value="Unassembled WGS sequence"/>
</dbReference>